<dbReference type="GO" id="GO:0003755">
    <property type="term" value="F:peptidyl-prolyl cis-trans isomerase activity"/>
    <property type="evidence" value="ECO:0007669"/>
    <property type="project" value="UniProtKB-EC"/>
</dbReference>
<keyword evidence="4 5" id="KW-0413">Isomerase</keyword>
<organism evidence="8 9">
    <name type="scientific">Reichenbachiella agarivorans</name>
    <dbReference type="NCBI Taxonomy" id="2979464"/>
    <lineage>
        <taxon>Bacteria</taxon>
        <taxon>Pseudomonadati</taxon>
        <taxon>Bacteroidota</taxon>
        <taxon>Cytophagia</taxon>
        <taxon>Cytophagales</taxon>
        <taxon>Reichenbachiellaceae</taxon>
        <taxon>Reichenbachiella</taxon>
    </lineage>
</organism>
<dbReference type="Proteomes" id="UP001065174">
    <property type="component" value="Chromosome"/>
</dbReference>
<proteinExistence type="inferred from homology"/>
<dbReference type="InterPro" id="IPR001179">
    <property type="entry name" value="PPIase_FKBP_dom"/>
</dbReference>
<accession>A0ABY6CP57</accession>
<comment type="similarity">
    <text evidence="2 6">Belongs to the FKBP-type PPIase family.</text>
</comment>
<evidence type="ECO:0000256" key="4">
    <source>
        <dbReference type="ARBA" id="ARBA00023235"/>
    </source>
</evidence>
<dbReference type="EMBL" id="CP106679">
    <property type="protein sequence ID" value="UXP31138.1"/>
    <property type="molecule type" value="Genomic_DNA"/>
</dbReference>
<keyword evidence="3 5" id="KW-0697">Rotamase</keyword>
<evidence type="ECO:0000256" key="2">
    <source>
        <dbReference type="ARBA" id="ARBA00006577"/>
    </source>
</evidence>
<dbReference type="PANTHER" id="PTHR43811">
    <property type="entry name" value="FKBP-TYPE PEPTIDYL-PROLYL CIS-TRANS ISOMERASE FKPA"/>
    <property type="match status" value="1"/>
</dbReference>
<reference evidence="8" key="1">
    <citation type="submission" date="2022-09" db="EMBL/GenBank/DDBJ databases">
        <title>Comparative genomics and taxonomic characterization of three novel marine species of genus Reichenbachiella exhibiting antioxidant and polysaccharide degradation activities.</title>
        <authorList>
            <person name="Muhammad N."/>
            <person name="Lee Y.-J."/>
            <person name="Ko J."/>
            <person name="Kim S.-G."/>
        </authorList>
    </citation>
    <scope>NUCLEOTIDE SEQUENCE</scope>
    <source>
        <strain evidence="8">BKB1-1</strain>
    </source>
</reference>
<comment type="catalytic activity">
    <reaction evidence="1 5 6">
        <text>[protein]-peptidylproline (omega=180) = [protein]-peptidylproline (omega=0)</text>
        <dbReference type="Rhea" id="RHEA:16237"/>
        <dbReference type="Rhea" id="RHEA-COMP:10747"/>
        <dbReference type="Rhea" id="RHEA-COMP:10748"/>
        <dbReference type="ChEBI" id="CHEBI:83833"/>
        <dbReference type="ChEBI" id="CHEBI:83834"/>
        <dbReference type="EC" id="5.2.1.8"/>
    </reaction>
</comment>
<evidence type="ECO:0000313" key="8">
    <source>
        <dbReference type="EMBL" id="UXP31138.1"/>
    </source>
</evidence>
<dbReference type="Gene3D" id="3.10.50.40">
    <property type="match status" value="2"/>
</dbReference>
<dbReference type="SUPFAM" id="SSF54534">
    <property type="entry name" value="FKBP-like"/>
    <property type="match status" value="2"/>
</dbReference>
<dbReference type="PROSITE" id="PS51257">
    <property type="entry name" value="PROKAR_LIPOPROTEIN"/>
    <property type="match status" value="1"/>
</dbReference>
<dbReference type="RefSeq" id="WP_262308582.1">
    <property type="nucleotide sequence ID" value="NZ_CP106679.1"/>
</dbReference>
<evidence type="ECO:0000256" key="5">
    <source>
        <dbReference type="PROSITE-ProRule" id="PRU00277"/>
    </source>
</evidence>
<protein>
    <recommendedName>
        <fullName evidence="6">Peptidyl-prolyl cis-trans isomerase</fullName>
        <ecNumber evidence="6">5.2.1.8</ecNumber>
    </recommendedName>
</protein>
<feature type="domain" description="PPIase FKBP-type" evidence="7">
    <location>
        <begin position="209"/>
        <end position="312"/>
    </location>
</feature>
<evidence type="ECO:0000256" key="6">
    <source>
        <dbReference type="RuleBase" id="RU003915"/>
    </source>
</evidence>
<keyword evidence="9" id="KW-1185">Reference proteome</keyword>
<evidence type="ECO:0000256" key="1">
    <source>
        <dbReference type="ARBA" id="ARBA00000971"/>
    </source>
</evidence>
<name>A0ABY6CP57_9BACT</name>
<sequence>MQKRKMIAGIMVVLAMVTFGCIEESDFEKQQKQSDKEISNYLKENNINAEKSAYGLYYEVLTTNTSGATPKSGDVMLVRYHIKTLDGDSLESILDDTVSFKFNWNSIIPEGINYGISVMKVGEKIRFYLPSYTAYNGFSPEDRAFAPYSNFIVEMELVDAQSESDVFENEIEQIQAYISDQNLDDVIPSSSGLYFKTLEAGDGDTPDTYSQVTLNFKRRYLDGTLIQETTAGKPLVVNMGSDQLVEGFHQGVMKMKKGEKALLIMPSDIAFGSSVQVIPSNLREELFDLGYITTNVRPYSPVLYEVELLDIK</sequence>
<dbReference type="Pfam" id="PF00254">
    <property type="entry name" value="FKBP_C"/>
    <property type="match status" value="2"/>
</dbReference>
<evidence type="ECO:0000256" key="3">
    <source>
        <dbReference type="ARBA" id="ARBA00023110"/>
    </source>
</evidence>
<evidence type="ECO:0000313" key="9">
    <source>
        <dbReference type="Proteomes" id="UP001065174"/>
    </source>
</evidence>
<dbReference type="PROSITE" id="PS50059">
    <property type="entry name" value="FKBP_PPIASE"/>
    <property type="match status" value="2"/>
</dbReference>
<feature type="domain" description="PPIase FKBP-type" evidence="7">
    <location>
        <begin position="73"/>
        <end position="161"/>
    </location>
</feature>
<dbReference type="EC" id="5.2.1.8" evidence="6"/>
<dbReference type="InterPro" id="IPR046357">
    <property type="entry name" value="PPIase_dom_sf"/>
</dbReference>
<evidence type="ECO:0000259" key="7">
    <source>
        <dbReference type="PROSITE" id="PS50059"/>
    </source>
</evidence>
<gene>
    <name evidence="8" type="ORF">N6H18_12340</name>
</gene>
<dbReference type="PANTHER" id="PTHR43811:SF19">
    <property type="entry name" value="39 KDA FK506-BINDING NUCLEAR PROTEIN"/>
    <property type="match status" value="1"/>
</dbReference>